<reference evidence="1 2" key="1">
    <citation type="submission" date="2024-03" db="EMBL/GenBank/DDBJ databases">
        <authorList>
            <person name="Gkanogiannis A."/>
            <person name="Becerra Lopez-Lavalle L."/>
        </authorList>
    </citation>
    <scope>NUCLEOTIDE SEQUENCE [LARGE SCALE GENOMIC DNA]</scope>
</reference>
<dbReference type="EMBL" id="OZ021743">
    <property type="protein sequence ID" value="CAK9330146.1"/>
    <property type="molecule type" value="Genomic_DNA"/>
</dbReference>
<accession>A0ABP0ZEH0</accession>
<keyword evidence="2" id="KW-1185">Reference proteome</keyword>
<evidence type="ECO:0000313" key="1">
    <source>
        <dbReference type="EMBL" id="CAK9330146.1"/>
    </source>
</evidence>
<sequence length="125" mass="14139">MSAYQAMGQSMLIVLIENAVLQGSQLMPKPFTVRKGTAGCGNAIPGLKTQQSIASQSFKTEFEFERLHKCLPEFCEAHKVPYFQELRTNGYCIFARFPMSIQKLVLLLSVLYMSDHKTSLPIRFD</sequence>
<organism evidence="1 2">
    <name type="scientific">Citrullus colocynthis</name>
    <name type="common">colocynth</name>
    <dbReference type="NCBI Taxonomy" id="252529"/>
    <lineage>
        <taxon>Eukaryota</taxon>
        <taxon>Viridiplantae</taxon>
        <taxon>Streptophyta</taxon>
        <taxon>Embryophyta</taxon>
        <taxon>Tracheophyta</taxon>
        <taxon>Spermatophyta</taxon>
        <taxon>Magnoliopsida</taxon>
        <taxon>eudicotyledons</taxon>
        <taxon>Gunneridae</taxon>
        <taxon>Pentapetalae</taxon>
        <taxon>rosids</taxon>
        <taxon>fabids</taxon>
        <taxon>Cucurbitales</taxon>
        <taxon>Cucurbitaceae</taxon>
        <taxon>Benincaseae</taxon>
        <taxon>Citrullus</taxon>
    </lineage>
</organism>
<evidence type="ECO:0000313" key="2">
    <source>
        <dbReference type="Proteomes" id="UP001642487"/>
    </source>
</evidence>
<proteinExistence type="predicted"/>
<name>A0ABP0ZEH0_9ROSI</name>
<dbReference type="Proteomes" id="UP001642487">
    <property type="component" value="Chromosome 9"/>
</dbReference>
<protein>
    <submittedName>
        <fullName evidence="1">Uncharacterized protein</fullName>
    </submittedName>
</protein>
<gene>
    <name evidence="1" type="ORF">CITCOLO1_LOCUS22631</name>
</gene>